<protein>
    <submittedName>
        <fullName evidence="1">4050_t:CDS:1</fullName>
    </submittedName>
</protein>
<organism evidence="1 2">
    <name type="scientific">Dentiscutata erythropus</name>
    <dbReference type="NCBI Taxonomy" id="1348616"/>
    <lineage>
        <taxon>Eukaryota</taxon>
        <taxon>Fungi</taxon>
        <taxon>Fungi incertae sedis</taxon>
        <taxon>Mucoromycota</taxon>
        <taxon>Glomeromycotina</taxon>
        <taxon>Glomeromycetes</taxon>
        <taxon>Diversisporales</taxon>
        <taxon>Gigasporaceae</taxon>
        <taxon>Dentiscutata</taxon>
    </lineage>
</organism>
<accession>A0A9N9G0X9</accession>
<comment type="caution">
    <text evidence="1">The sequence shown here is derived from an EMBL/GenBank/DDBJ whole genome shotgun (WGS) entry which is preliminary data.</text>
</comment>
<evidence type="ECO:0000313" key="1">
    <source>
        <dbReference type="EMBL" id="CAG8577000.1"/>
    </source>
</evidence>
<sequence>MTKLQLSIKANHGLDQCIYNAPTILQVAATWIENNNPVNYTKYDIIVQSKSQGLQIVSELSSCYNPMQYLLLFFKKNYSWHPEILQTMMQKKVTILFVQIALL</sequence>
<dbReference type="Proteomes" id="UP000789405">
    <property type="component" value="Unassembled WGS sequence"/>
</dbReference>
<dbReference type="PANTHER" id="PTHR45786:SF74">
    <property type="entry name" value="ATP-DEPENDENT DNA HELICASE"/>
    <property type="match status" value="1"/>
</dbReference>
<keyword evidence="2" id="KW-1185">Reference proteome</keyword>
<dbReference type="PANTHER" id="PTHR45786">
    <property type="entry name" value="DNA BINDING PROTEIN-LIKE"/>
    <property type="match status" value="1"/>
</dbReference>
<reference evidence="1" key="1">
    <citation type="submission" date="2021-06" db="EMBL/GenBank/DDBJ databases">
        <authorList>
            <person name="Kallberg Y."/>
            <person name="Tangrot J."/>
            <person name="Rosling A."/>
        </authorList>
    </citation>
    <scope>NUCLEOTIDE SEQUENCE</scope>
    <source>
        <strain evidence="1">MA453B</strain>
    </source>
</reference>
<proteinExistence type="predicted"/>
<evidence type="ECO:0000313" key="2">
    <source>
        <dbReference type="Proteomes" id="UP000789405"/>
    </source>
</evidence>
<gene>
    <name evidence="1" type="ORF">DERYTH_LOCUS6492</name>
</gene>
<name>A0A9N9G0X9_9GLOM</name>
<dbReference type="AlphaFoldDB" id="A0A9N9G0X9"/>
<dbReference type="OrthoDB" id="1748060at2759"/>
<dbReference type="EMBL" id="CAJVPY010002962">
    <property type="protein sequence ID" value="CAG8577000.1"/>
    <property type="molecule type" value="Genomic_DNA"/>
</dbReference>